<dbReference type="InterPro" id="IPR008007">
    <property type="entry name" value="Peptidase_M42"/>
</dbReference>
<keyword evidence="3" id="KW-0645">Protease</keyword>
<dbReference type="PANTHER" id="PTHR32481">
    <property type="entry name" value="AMINOPEPTIDASE"/>
    <property type="match status" value="1"/>
</dbReference>
<accession>A0A143BHP8</accession>
<dbReference type="PIRSF" id="PIRSF001123">
    <property type="entry name" value="PepA_GA"/>
    <property type="match status" value="1"/>
</dbReference>
<feature type="binding site" evidence="8">
    <location>
        <position position="67"/>
    </location>
    <ligand>
        <name>Zn(2+)</name>
        <dbReference type="ChEBI" id="CHEBI:29105"/>
        <label>1</label>
    </ligand>
</feature>
<dbReference type="GO" id="GO:0006508">
    <property type="term" value="P:proteolysis"/>
    <property type="evidence" value="ECO:0007669"/>
    <property type="project" value="UniProtKB-KW"/>
</dbReference>
<dbReference type="GO" id="GO:0004177">
    <property type="term" value="F:aminopeptidase activity"/>
    <property type="evidence" value="ECO:0007669"/>
    <property type="project" value="UniProtKB-UniRule"/>
</dbReference>
<dbReference type="RefSeq" id="WP_026850231.1">
    <property type="nucleotide sequence ID" value="NZ_CP011454.1"/>
</dbReference>
<dbReference type="eggNOG" id="COG1363">
    <property type="taxonomic scope" value="Bacteria"/>
</dbReference>
<dbReference type="InterPro" id="IPR051464">
    <property type="entry name" value="Peptidase_M42_aminopept"/>
</dbReference>
<dbReference type="AlphaFoldDB" id="A0A143BHP8"/>
<comment type="cofactor">
    <cofactor evidence="8">
        <name>a divalent metal cation</name>
        <dbReference type="ChEBI" id="CHEBI:60240"/>
    </cofactor>
    <text evidence="8">Binds 2 divalent metal cations per subunit.</text>
</comment>
<evidence type="ECO:0000256" key="1">
    <source>
        <dbReference type="ARBA" id="ARBA00006272"/>
    </source>
</evidence>
<reference evidence="9 10" key="2">
    <citation type="journal article" date="2016" name="Environ. Microbiol. Rep.">
        <title>Metagenomic evidence for the presence of phototrophic Gemmatimonadetes bacteria in diverse environments.</title>
        <authorList>
            <person name="Zeng Y."/>
            <person name="Baumbach J."/>
            <person name="Barbosa E.G."/>
            <person name="Azevedo V."/>
            <person name="Zhang C."/>
            <person name="Koblizek M."/>
        </authorList>
    </citation>
    <scope>NUCLEOTIDE SEQUENCE [LARGE SCALE GENOMIC DNA]</scope>
    <source>
        <strain evidence="9 10">AP64</strain>
    </source>
</reference>
<evidence type="ECO:0000256" key="2">
    <source>
        <dbReference type="ARBA" id="ARBA00022438"/>
    </source>
</evidence>
<feature type="binding site" evidence="8">
    <location>
        <position position="212"/>
    </location>
    <ligand>
        <name>Zn(2+)</name>
        <dbReference type="ChEBI" id="CHEBI:29105"/>
        <label>2</label>
    </ligand>
</feature>
<evidence type="ECO:0000256" key="4">
    <source>
        <dbReference type="ARBA" id="ARBA00022723"/>
    </source>
</evidence>
<gene>
    <name evidence="9" type="ORF">GEMMAAP_03360</name>
</gene>
<dbReference type="SUPFAM" id="SSF53187">
    <property type="entry name" value="Zn-dependent exopeptidases"/>
    <property type="match status" value="1"/>
</dbReference>
<evidence type="ECO:0000256" key="6">
    <source>
        <dbReference type="PIRNR" id="PIRNR001123"/>
    </source>
</evidence>
<dbReference type="OrthoDB" id="9772053at2"/>
<feature type="binding site" evidence="8">
    <location>
        <position position="179"/>
    </location>
    <ligand>
        <name>Zn(2+)</name>
        <dbReference type="ChEBI" id="CHEBI:29105"/>
        <label>2</label>
    </ligand>
</feature>
<evidence type="ECO:0000256" key="5">
    <source>
        <dbReference type="ARBA" id="ARBA00022801"/>
    </source>
</evidence>
<feature type="active site" description="Proton acceptor" evidence="7">
    <location>
        <position position="211"/>
    </location>
</feature>
<dbReference type="KEGG" id="gph:GEMMAAP_03360"/>
<organism evidence="9 10">
    <name type="scientific">Gemmatimonas phototrophica</name>
    <dbReference type="NCBI Taxonomy" id="1379270"/>
    <lineage>
        <taxon>Bacteria</taxon>
        <taxon>Pseudomonadati</taxon>
        <taxon>Gemmatimonadota</taxon>
        <taxon>Gemmatimonadia</taxon>
        <taxon>Gemmatimonadales</taxon>
        <taxon>Gemmatimonadaceae</taxon>
        <taxon>Gemmatimonas</taxon>
    </lineage>
</organism>
<dbReference type="Gene3D" id="3.40.630.10">
    <property type="entry name" value="Zn peptidases"/>
    <property type="match status" value="1"/>
</dbReference>
<name>A0A143BHP8_9BACT</name>
<evidence type="ECO:0000256" key="8">
    <source>
        <dbReference type="PIRSR" id="PIRSR001123-2"/>
    </source>
</evidence>
<keyword evidence="2" id="KW-0031">Aminopeptidase</keyword>
<dbReference type="GO" id="GO:0046872">
    <property type="term" value="F:metal ion binding"/>
    <property type="evidence" value="ECO:0007669"/>
    <property type="project" value="UniProtKB-UniRule"/>
</dbReference>
<dbReference type="Proteomes" id="UP000076404">
    <property type="component" value="Chromosome"/>
</dbReference>
<keyword evidence="5" id="KW-0378">Hydrolase</keyword>
<proteinExistence type="inferred from homology"/>
<feature type="binding site" evidence="8">
    <location>
        <position position="179"/>
    </location>
    <ligand>
        <name>Zn(2+)</name>
        <dbReference type="ChEBI" id="CHEBI:29105"/>
        <label>1</label>
    </ligand>
</feature>
<keyword evidence="4 8" id="KW-0479">Metal-binding</keyword>
<dbReference type="PANTHER" id="PTHR32481:SF20">
    <property type="entry name" value="AMINOPEPTIDASE YSDC"/>
    <property type="match status" value="1"/>
</dbReference>
<evidence type="ECO:0000256" key="7">
    <source>
        <dbReference type="PIRSR" id="PIRSR001123-1"/>
    </source>
</evidence>
<feature type="binding site" evidence="8">
    <location>
        <position position="236"/>
    </location>
    <ligand>
        <name>Zn(2+)</name>
        <dbReference type="ChEBI" id="CHEBI:29105"/>
        <label>1</label>
    </ligand>
</feature>
<protein>
    <submittedName>
        <fullName evidence="9">Endoglucanase</fullName>
    </submittedName>
</protein>
<dbReference type="EMBL" id="CP011454">
    <property type="protein sequence ID" value="AMW04135.1"/>
    <property type="molecule type" value="Genomic_DNA"/>
</dbReference>
<dbReference type="SUPFAM" id="SSF101821">
    <property type="entry name" value="Aminopeptidase/glucanase lid domain"/>
    <property type="match status" value="1"/>
</dbReference>
<evidence type="ECO:0000313" key="10">
    <source>
        <dbReference type="Proteomes" id="UP000076404"/>
    </source>
</evidence>
<dbReference type="Gene3D" id="2.40.30.40">
    <property type="entry name" value="Peptidase M42, domain 2"/>
    <property type="match status" value="1"/>
</dbReference>
<keyword evidence="10" id="KW-1185">Reference proteome</keyword>
<feature type="binding site" evidence="8">
    <location>
        <position position="323"/>
    </location>
    <ligand>
        <name>Zn(2+)</name>
        <dbReference type="ChEBI" id="CHEBI:29105"/>
        <label>2</label>
    </ligand>
</feature>
<dbReference type="InterPro" id="IPR023367">
    <property type="entry name" value="Peptidase_M42_dom2"/>
</dbReference>
<reference evidence="9 10" key="1">
    <citation type="journal article" date="2014" name="Proc. Natl. Acad. Sci. U.S.A.">
        <title>Functional type 2 photosynthetic reaction centers found in the rare bacterial phylum Gemmatimonadetes.</title>
        <authorList>
            <person name="Zeng Y."/>
            <person name="Feng F."/>
            <person name="Medova H."/>
            <person name="Dean J."/>
            <person name="Koblizek M."/>
        </authorList>
    </citation>
    <scope>NUCLEOTIDE SEQUENCE [LARGE SCALE GENOMIC DNA]</scope>
    <source>
        <strain evidence="9 10">AP64</strain>
    </source>
</reference>
<sequence>MLSESSIAFLKRLLDTPGPSGFEGAPARVWRTEAATFAAHISADVVGNSLATVEGDGTGPTILLAGHIDEIGIIITHIDDNGYIYFEPIGGWDPQVLVAQRIRFLGRNGDVLGVIGKKPIHLMKPDEREKASKITDLWVDIGVKNKAEALEHLEVGDAGVIDSRTLEMPNGRIVSRSIDDRIGAFVVLEALRRYAAKPGAARVVAAATAQEEIGYSGGGARVAAQSLDATMAIAVDVTFATDHPGMKKEEIGEHTMGGGPVLTRGSVVSPVVYRLLADTAKALEIPYSIHAAGRFTSTDADAMHLARNGVATALVSIPNRYMHSPNEMVSLEDLDRAAELIAETCRRVTAATDFTAR</sequence>
<dbReference type="Pfam" id="PF05343">
    <property type="entry name" value="Peptidase_M42"/>
    <property type="match status" value="1"/>
</dbReference>
<dbReference type="CDD" id="cd05656">
    <property type="entry name" value="M42_Frv"/>
    <property type="match status" value="1"/>
</dbReference>
<evidence type="ECO:0000256" key="3">
    <source>
        <dbReference type="ARBA" id="ARBA00022670"/>
    </source>
</evidence>
<evidence type="ECO:0000313" key="9">
    <source>
        <dbReference type="EMBL" id="AMW04135.1"/>
    </source>
</evidence>
<comment type="similarity">
    <text evidence="1 6">Belongs to the peptidase M42 family.</text>
</comment>
<dbReference type="SMR" id="A0A143BHP8"/>